<evidence type="ECO:0000256" key="3">
    <source>
        <dbReference type="ARBA" id="ARBA00022692"/>
    </source>
</evidence>
<feature type="domain" description="DUF4283" evidence="11">
    <location>
        <begin position="525"/>
        <end position="598"/>
    </location>
</feature>
<name>A0A2N9J506_FAGSY</name>
<feature type="transmembrane region" description="Helical" evidence="7">
    <location>
        <begin position="388"/>
        <end position="407"/>
    </location>
</feature>
<dbReference type="PANTHER" id="PTHR14255">
    <property type="entry name" value="CEREBLON"/>
    <property type="match status" value="1"/>
</dbReference>
<feature type="region of interest" description="Disordered" evidence="6">
    <location>
        <begin position="736"/>
        <end position="772"/>
    </location>
</feature>
<evidence type="ECO:0000256" key="1">
    <source>
        <dbReference type="ARBA" id="ARBA00004141"/>
    </source>
</evidence>
<dbReference type="InterPro" id="IPR005135">
    <property type="entry name" value="Endo/exonuclease/phosphatase"/>
</dbReference>
<dbReference type="SUPFAM" id="SSF56219">
    <property type="entry name" value="DNase I-like"/>
    <property type="match status" value="1"/>
</dbReference>
<feature type="domain" description="Endonuclease/exonuclease/phosphatase" evidence="9">
    <location>
        <begin position="871"/>
        <end position="1026"/>
    </location>
</feature>
<evidence type="ECO:0000256" key="7">
    <source>
        <dbReference type="SAM" id="Phobius"/>
    </source>
</evidence>
<feature type="region of interest" description="Disordered" evidence="6">
    <location>
        <begin position="204"/>
        <end position="232"/>
    </location>
</feature>
<feature type="region of interest" description="Disordered" evidence="6">
    <location>
        <begin position="1809"/>
        <end position="1832"/>
    </location>
</feature>
<dbReference type="InterPro" id="IPR025558">
    <property type="entry name" value="DUF4283"/>
</dbReference>
<dbReference type="InterPro" id="IPR036691">
    <property type="entry name" value="Endo/exonu/phosph_ase_sf"/>
</dbReference>
<keyword evidence="5 7" id="KW-0472">Membrane</keyword>
<dbReference type="Pfam" id="PF01925">
    <property type="entry name" value="TauE"/>
    <property type="match status" value="2"/>
</dbReference>
<organism evidence="13">
    <name type="scientific">Fagus sylvatica</name>
    <name type="common">Beechnut</name>
    <dbReference type="NCBI Taxonomy" id="28930"/>
    <lineage>
        <taxon>Eukaryota</taxon>
        <taxon>Viridiplantae</taxon>
        <taxon>Streptophyta</taxon>
        <taxon>Embryophyta</taxon>
        <taxon>Tracheophyta</taxon>
        <taxon>Spermatophyta</taxon>
        <taxon>Magnoliopsida</taxon>
        <taxon>eudicotyledons</taxon>
        <taxon>Gunneridae</taxon>
        <taxon>Pentapetalae</taxon>
        <taxon>rosids</taxon>
        <taxon>fabids</taxon>
        <taxon>Fagales</taxon>
        <taxon>Fagaceae</taxon>
        <taxon>Fagus</taxon>
    </lineage>
</organism>
<evidence type="ECO:0000259" key="10">
    <source>
        <dbReference type="Pfam" id="PF13456"/>
    </source>
</evidence>
<evidence type="ECO:0000313" key="13">
    <source>
        <dbReference type="EMBL" id="SPD31421.1"/>
    </source>
</evidence>
<evidence type="ECO:0000256" key="5">
    <source>
        <dbReference type="ARBA" id="ARBA00023136"/>
    </source>
</evidence>
<dbReference type="Gene3D" id="3.60.10.10">
    <property type="entry name" value="Endonuclease/exonuclease/phosphatase"/>
    <property type="match status" value="1"/>
</dbReference>
<evidence type="ECO:0000256" key="2">
    <source>
        <dbReference type="ARBA" id="ARBA00009142"/>
    </source>
</evidence>
<dbReference type="Gene3D" id="3.30.420.10">
    <property type="entry name" value="Ribonuclease H-like superfamily/Ribonuclease H"/>
    <property type="match status" value="1"/>
</dbReference>
<dbReference type="CDD" id="cd06222">
    <property type="entry name" value="RNase_H_like"/>
    <property type="match status" value="1"/>
</dbReference>
<dbReference type="InterPro" id="IPR002781">
    <property type="entry name" value="TM_pro_TauE-like"/>
</dbReference>
<dbReference type="InterPro" id="IPR025836">
    <property type="entry name" value="Zn_knuckle_CX2CX4HX4C"/>
</dbReference>
<feature type="domain" description="RNase H type-1" evidence="10">
    <location>
        <begin position="1833"/>
        <end position="1921"/>
    </location>
</feature>
<dbReference type="EMBL" id="OIVN01006359">
    <property type="protein sequence ID" value="SPD31421.1"/>
    <property type="molecule type" value="Genomic_DNA"/>
</dbReference>
<feature type="transmembrane region" description="Helical" evidence="7">
    <location>
        <begin position="419"/>
        <end position="445"/>
    </location>
</feature>
<proteinExistence type="inferred from homology"/>
<dbReference type="GO" id="GO:0003676">
    <property type="term" value="F:nucleic acid binding"/>
    <property type="evidence" value="ECO:0007669"/>
    <property type="project" value="InterPro"/>
</dbReference>
<dbReference type="InterPro" id="IPR012337">
    <property type="entry name" value="RNaseH-like_sf"/>
</dbReference>
<keyword evidence="4 7" id="KW-1133">Transmembrane helix</keyword>
<feature type="domain" description="Zinc knuckle CX2CX4HX4C" evidence="12">
    <location>
        <begin position="647"/>
        <end position="680"/>
    </location>
</feature>
<keyword evidence="8" id="KW-0732">Signal</keyword>
<dbReference type="GO" id="GO:0016020">
    <property type="term" value="C:membrane"/>
    <property type="evidence" value="ECO:0007669"/>
    <property type="project" value="UniProtKB-SubCell"/>
</dbReference>
<dbReference type="InterPro" id="IPR036397">
    <property type="entry name" value="RNaseH_sf"/>
</dbReference>
<evidence type="ECO:0000259" key="9">
    <source>
        <dbReference type="Pfam" id="PF03372"/>
    </source>
</evidence>
<feature type="chain" id="PRO_5014996771" description="RNase H type-1 domain-containing protein" evidence="8">
    <location>
        <begin position="16"/>
        <end position="1948"/>
    </location>
</feature>
<feature type="compositionally biased region" description="Polar residues" evidence="6">
    <location>
        <begin position="1811"/>
        <end position="1824"/>
    </location>
</feature>
<gene>
    <name evidence="13" type="ORF">FSB_LOCUS59303</name>
</gene>
<comment type="similarity">
    <text evidence="2">Belongs to the 4-toluene sulfonate uptake permease (TSUP) (TC 2.A.102) family.</text>
</comment>
<evidence type="ECO:0000259" key="12">
    <source>
        <dbReference type="Pfam" id="PF14392"/>
    </source>
</evidence>
<feature type="transmembrane region" description="Helical" evidence="7">
    <location>
        <begin position="249"/>
        <end position="268"/>
    </location>
</feature>
<dbReference type="Pfam" id="PF03372">
    <property type="entry name" value="Exo_endo_phos"/>
    <property type="match status" value="1"/>
</dbReference>
<keyword evidence="3 7" id="KW-0812">Transmembrane</keyword>
<feature type="transmembrane region" description="Helical" evidence="7">
    <location>
        <begin position="146"/>
        <end position="178"/>
    </location>
</feature>
<evidence type="ECO:0000259" key="11">
    <source>
        <dbReference type="Pfam" id="PF14111"/>
    </source>
</evidence>
<feature type="transmembrane region" description="Helical" evidence="7">
    <location>
        <begin position="274"/>
        <end position="299"/>
    </location>
</feature>
<feature type="transmembrane region" description="Helical" evidence="7">
    <location>
        <begin position="66"/>
        <end position="96"/>
    </location>
</feature>
<accession>A0A2N9J506</accession>
<dbReference type="GO" id="GO:0004523">
    <property type="term" value="F:RNA-DNA hybrid ribonuclease activity"/>
    <property type="evidence" value="ECO:0007669"/>
    <property type="project" value="InterPro"/>
</dbReference>
<dbReference type="GO" id="GO:0016567">
    <property type="term" value="P:protein ubiquitination"/>
    <property type="evidence" value="ECO:0007669"/>
    <property type="project" value="TreeGrafter"/>
</dbReference>
<dbReference type="InterPro" id="IPR002156">
    <property type="entry name" value="RNaseH_domain"/>
</dbReference>
<protein>
    <recommendedName>
        <fullName evidence="14">RNase H type-1 domain-containing protein</fullName>
    </recommendedName>
</protein>
<evidence type="ECO:0000256" key="4">
    <source>
        <dbReference type="ARBA" id="ARBA00022989"/>
    </source>
</evidence>
<evidence type="ECO:0000256" key="8">
    <source>
        <dbReference type="SAM" id="SignalP"/>
    </source>
</evidence>
<evidence type="ECO:0000256" key="6">
    <source>
        <dbReference type="SAM" id="MobiDB-lite"/>
    </source>
</evidence>
<dbReference type="InterPro" id="IPR044730">
    <property type="entry name" value="RNase_H-like_dom_plant"/>
</dbReference>
<sequence>MVVLNFLIALVFVSAQRDLRLNLSSFNGTEGPPESDYILRAVNFLWQPDKSGYQHVWPEIKFGWQIVVGTIVGFFGAAFGSVGGVGGGGIFVPMLSLIVGFDPKSATAISKCMIMGAAGSTVYYNLKLRHPTLDMPIIDYDLALLIQPMLMLGISIGVAFNVIFADWMVTVLLIVLFIGTSTKAFLKGVETWKKETIMKKEAAKQLSSNGSGGAEVEYKPLPSGPTNGTHKDTKNAEVPMLENIYWKELGLLVFVWVSFLAIQIAKNYTATCTIAYWALNLLQIPISFGVSLYEAISLYKGHRVIASKGDEGTNWKVHQLIIYCAFGVLGGIVGGLLGLGGGFIMGPLFLELGVPPQVSSATATFAMTFSSSMSVVEYYLLRRFPVPYALYFSAVATFAAFIGQHIVRKLIILFGRASLIIFILAFTIFVSAISLGGVGISNMIWKIQQHEYMGFENLCKTERYSLFGSVPPYHSRPPSVGSVSITTRPAAMEELEGQWQWFSLTEGEGDKFNLDPSYPSETYTLAAKFFTRRIINVEAITRTFKPLWRVEKGFSARDMGDNIILFEFEEKADLERVLLLEPWSYDKYLVAFRRLEDTEIESLAFDHAVFWVQIENLPILSQRREVAESLGASIGEVLKSTGSDAKLGGREGWVSFKYERLPNFCYWCSVLTHEEKDCEYWLQNHERLNKTDQGYGPWLKAEQDRPNRKVEVHVEGRNQSNANRPKTHQKTTSEIFVPPSPAVKSPNPKAMPCSSKEKAAKPGLDPKSSEVKEVHKANFEEQLREIDREMGFLNENLDVLNVAENLSPPRGTKSDIISSVVNSLNDQNRTPLQDIFNAPTTKTRKDPTCFIYGDPIGDGWTPASPGPMSCLSWNCRGLGNPCTVHELANLVRVKDPLAVFLMETWSNEEQLELLHCRLHFNNKLVVPSTDNAWRLSFIYGEPVTHKRMATWNLLRRLHNQHSLPWCCMGDFNEIIKSEEMQGRRPRPDRQMQAFRDAIDDCNLLDMGYSGFPFTWCNNRDPPHTTWVRLDRGLANMDWLQQNPLAIMEHIDVTNSDHKCLFMSWEPHTTSHFQCKPFRFEEVWTSDEGCENTIKESWENRVVGTTMFKVANKLNQCKKGLGNWSHRTFGNISKQLAEKRRLLRSAEIEAVRSGNMSTVKSLKMEVNSLFGKEERLWRQRSRSNWLRAGDQNTRFFHGRASQRRRRNRIVGLRDEDGNWRDSSEEVVAILTRYYESIFQTSLPDQIDNAVRYVPNVITQSMNANLDREFSASEVDQALKQMAPLTAPGPDGLPPLFYQKYWHVVGPDVTKGVLSYLNSGQVLSSINHTYITLIPKVKNPEKGVSLCRMGPRITHLFFANDSLLFSRATLGDCAKIQEILSTYERASGQQVNRDKTTLFFSKGTSMNTQDSIKTTLGVPIIRQYEKYLGLPSLVGRNHSASFSQIKERVWTKLKGWKEKLLSQAGREILIKAVAQAIPTYSMSCFKLPIRLCQDLEAMIRKFWWGHEPNHNKVNWVWWKTLCYPKGSGGMGFRELRKFNDALLGKQVWRLLQDPSSQFHRVFKAKFFPNGSILDAKTRTRGSYAWQSILKARDIILKGAVWRVSNGKSINIWNQRWLLEENHRKIISPPPAVLLNSTVSELMIPNSQQWDFQLIDQIFQPYDASAIKNIPFSSRVHKDSLYWPGSKNGQYSVKSGYRFLVEEELKTMPSSSNSSQMSTIWKSVWEYKCPQVQTAWSKEDWLEDIPHSEASELLDVWCRVSKLSYPDAPALFSTMCWAFWNRRNKLRVHKPTENPERIASFAKGYLEEFKACQSHPSSSPKPNTNPQVKWEKPRQGYPQSVDITEALAARRAIQFALELGLHSVEFEGDSACITEALNGNDFSQAAFGLVLDDAKTLARSLPNHSFHHVKRNGNTVAHSLARRAKHCNTQIVWRDTCPPELEPLLQSDISL</sequence>
<dbReference type="Pfam" id="PF13456">
    <property type="entry name" value="RVT_3"/>
    <property type="match status" value="1"/>
</dbReference>
<evidence type="ECO:0008006" key="14">
    <source>
        <dbReference type="Google" id="ProtNLM"/>
    </source>
</evidence>
<dbReference type="SUPFAM" id="SSF53098">
    <property type="entry name" value="Ribonuclease H-like"/>
    <property type="match status" value="1"/>
</dbReference>
<feature type="signal peptide" evidence="8">
    <location>
        <begin position="1"/>
        <end position="15"/>
    </location>
</feature>
<comment type="subcellular location">
    <subcellularLocation>
        <location evidence="1">Membrane</location>
        <topology evidence="1">Multi-pass membrane protein</topology>
    </subcellularLocation>
</comment>
<dbReference type="PANTHER" id="PTHR14255:SF1">
    <property type="entry name" value="SULFITE EXPORTER TAUE_SAFE FAMILY PROTEIN 3"/>
    <property type="match status" value="1"/>
</dbReference>
<feature type="transmembrane region" description="Helical" evidence="7">
    <location>
        <begin position="108"/>
        <end position="126"/>
    </location>
</feature>
<dbReference type="GO" id="GO:0031464">
    <property type="term" value="C:Cul4A-RING E3 ubiquitin ligase complex"/>
    <property type="evidence" value="ECO:0007669"/>
    <property type="project" value="TreeGrafter"/>
</dbReference>
<feature type="transmembrane region" description="Helical" evidence="7">
    <location>
        <begin position="320"/>
        <end position="345"/>
    </location>
</feature>
<dbReference type="Pfam" id="PF14111">
    <property type="entry name" value="DUF4283"/>
    <property type="match status" value="1"/>
</dbReference>
<dbReference type="Pfam" id="PF14392">
    <property type="entry name" value="zf-CCHC_4"/>
    <property type="match status" value="1"/>
</dbReference>
<reference evidence="13" key="1">
    <citation type="submission" date="2018-02" db="EMBL/GenBank/DDBJ databases">
        <authorList>
            <person name="Cohen D.B."/>
            <person name="Kent A.D."/>
        </authorList>
    </citation>
    <scope>NUCLEOTIDE SEQUENCE</scope>
</reference>